<feature type="domain" description="Phasin" evidence="1">
    <location>
        <begin position="74"/>
        <end position="173"/>
    </location>
</feature>
<protein>
    <submittedName>
        <fullName evidence="2">Phasin family protein</fullName>
    </submittedName>
</protein>
<gene>
    <name evidence="2" type="ORF">FBZ90_103340</name>
</gene>
<proteinExistence type="predicted"/>
<comment type="caution">
    <text evidence="2">The sequence shown here is derived from an EMBL/GenBank/DDBJ whole genome shotgun (WGS) entry which is preliminary data.</text>
</comment>
<dbReference type="InterPro" id="IPR010127">
    <property type="entry name" value="Phasin_subfam-1"/>
</dbReference>
<dbReference type="InterPro" id="IPR018968">
    <property type="entry name" value="Phasin"/>
</dbReference>
<dbReference type="OrthoDB" id="7303820at2"/>
<dbReference type="EMBL" id="VITR01000003">
    <property type="protein sequence ID" value="TWB44433.1"/>
    <property type="molecule type" value="Genomic_DNA"/>
</dbReference>
<keyword evidence="3" id="KW-1185">Reference proteome</keyword>
<evidence type="ECO:0000313" key="3">
    <source>
        <dbReference type="Proteomes" id="UP000315751"/>
    </source>
</evidence>
<dbReference type="AlphaFoldDB" id="A0A560HDF6"/>
<reference evidence="2 3" key="1">
    <citation type="submission" date="2019-06" db="EMBL/GenBank/DDBJ databases">
        <title>Genomic Encyclopedia of Type Strains, Phase IV (KMG-V): Genome sequencing to study the core and pangenomes of soil and plant-associated prokaryotes.</title>
        <authorList>
            <person name="Whitman W."/>
        </authorList>
    </citation>
    <scope>NUCLEOTIDE SEQUENCE [LARGE SCALE GENOMIC DNA]</scope>
    <source>
        <strain evidence="2 3">BR 11622</strain>
    </source>
</reference>
<dbReference type="Pfam" id="PF09361">
    <property type="entry name" value="Phasin_2"/>
    <property type="match status" value="1"/>
</dbReference>
<evidence type="ECO:0000259" key="1">
    <source>
        <dbReference type="Pfam" id="PF09361"/>
    </source>
</evidence>
<name>A0A560HDF6_9PROT</name>
<organism evidence="2 3">
    <name type="scientific">Nitrospirillum amazonense</name>
    <dbReference type="NCBI Taxonomy" id="28077"/>
    <lineage>
        <taxon>Bacteria</taxon>
        <taxon>Pseudomonadati</taxon>
        <taxon>Pseudomonadota</taxon>
        <taxon>Alphaproteobacteria</taxon>
        <taxon>Rhodospirillales</taxon>
        <taxon>Azospirillaceae</taxon>
        <taxon>Nitrospirillum</taxon>
    </lineage>
</organism>
<dbReference type="Proteomes" id="UP000315751">
    <property type="component" value="Unassembled WGS sequence"/>
</dbReference>
<evidence type="ECO:0000313" key="2">
    <source>
        <dbReference type="EMBL" id="TWB44433.1"/>
    </source>
</evidence>
<dbReference type="NCBIfam" id="TIGR01841">
    <property type="entry name" value="phasin"/>
    <property type="match status" value="1"/>
</dbReference>
<sequence>MTTPNTPTPVTTTASRAKKVVADAAVETGAATKQAAETTVAAAQDAVTKNYEQAVALTKEQVEKASKKAFEAYEELTSFNKETVDALVQSSTVLAKGLENLSKSFVAYAQSSLESSVAATKALLAVKTLREAVDLQSEFAKTSFDTLVSEATKTSELSVKLANEAIEPISARVNAVVTKFGKPRLAA</sequence>
<dbReference type="RefSeq" id="WP_145730243.1">
    <property type="nucleotide sequence ID" value="NZ_VITR01000003.1"/>
</dbReference>
<accession>A0A560HDF6</accession>